<evidence type="ECO:0008006" key="5">
    <source>
        <dbReference type="Google" id="ProtNLM"/>
    </source>
</evidence>
<dbReference type="InterPro" id="IPR018737">
    <property type="entry name" value="DREAM_LIN52"/>
</dbReference>
<evidence type="ECO:0000256" key="1">
    <source>
        <dbReference type="ARBA" id="ARBA00005456"/>
    </source>
</evidence>
<organism evidence="3 4">
    <name type="scientific">Orchesella dallaii</name>
    <dbReference type="NCBI Taxonomy" id="48710"/>
    <lineage>
        <taxon>Eukaryota</taxon>
        <taxon>Metazoa</taxon>
        <taxon>Ecdysozoa</taxon>
        <taxon>Arthropoda</taxon>
        <taxon>Hexapoda</taxon>
        <taxon>Collembola</taxon>
        <taxon>Entomobryomorpha</taxon>
        <taxon>Entomobryoidea</taxon>
        <taxon>Orchesellidae</taxon>
        <taxon>Orchesellinae</taxon>
        <taxon>Orchesella</taxon>
    </lineage>
</organism>
<dbReference type="PANTHER" id="PTHR31489">
    <property type="entry name" value="LIN52 FAMILY MEMBER"/>
    <property type="match status" value="1"/>
</dbReference>
<keyword evidence="4" id="KW-1185">Reference proteome</keyword>
<sequence length="280" mass="30265">MTEGEGFAMETEFIYETDLSAFAQAAAAGVQVQLPVSVGEEGNQDHEVPGEEIQVHSEEMQVHSEEIATTQQVMTEAEAAEMDVTAAAVAGIPVPTSELQLQDGQIITETTVTSDNGDLIVGMSTADAEVGALLSADQIPIMTAGSHIVQPDIEISPEDELRSNERLDRSSPDLWPQNLSSAAQHILAKNSIKTGESEQPLGIWAQGLDPEDINLLHQFGSLTSSSLVEEVKKLQNIAYQLGLEESKEMTRGKLLHVLDEEEATAKANVNQISHSHNMWQ</sequence>
<protein>
    <recommendedName>
        <fullName evidence="5">Protein lin-52</fullName>
    </recommendedName>
</protein>
<dbReference type="PANTHER" id="PTHR31489:SF2">
    <property type="entry name" value="PROTEIN LIN-52 HOMOLOG"/>
    <property type="match status" value="1"/>
</dbReference>
<reference evidence="3 4" key="1">
    <citation type="submission" date="2024-08" db="EMBL/GenBank/DDBJ databases">
        <authorList>
            <person name="Cucini C."/>
            <person name="Frati F."/>
        </authorList>
    </citation>
    <scope>NUCLEOTIDE SEQUENCE [LARGE SCALE GENOMIC DNA]</scope>
</reference>
<accession>A0ABP1Q5G8</accession>
<evidence type="ECO:0000313" key="4">
    <source>
        <dbReference type="Proteomes" id="UP001642540"/>
    </source>
</evidence>
<comment type="similarity">
    <text evidence="1">Belongs to the lin-52 family.</text>
</comment>
<dbReference type="Proteomes" id="UP001642540">
    <property type="component" value="Unassembled WGS sequence"/>
</dbReference>
<name>A0ABP1Q5G8_9HEXA</name>
<feature type="region of interest" description="Disordered" evidence="2">
    <location>
        <begin position="154"/>
        <end position="174"/>
    </location>
</feature>
<dbReference type="EMBL" id="CAXLJM020000024">
    <property type="protein sequence ID" value="CAL8090077.1"/>
    <property type="molecule type" value="Genomic_DNA"/>
</dbReference>
<evidence type="ECO:0000256" key="2">
    <source>
        <dbReference type="SAM" id="MobiDB-lite"/>
    </source>
</evidence>
<comment type="caution">
    <text evidence="3">The sequence shown here is derived from an EMBL/GenBank/DDBJ whole genome shotgun (WGS) entry which is preliminary data.</text>
</comment>
<gene>
    <name evidence="3" type="ORF">ODALV1_LOCUS7547</name>
</gene>
<feature type="compositionally biased region" description="Basic and acidic residues" evidence="2">
    <location>
        <begin position="159"/>
        <end position="171"/>
    </location>
</feature>
<proteinExistence type="inferred from homology"/>
<evidence type="ECO:0000313" key="3">
    <source>
        <dbReference type="EMBL" id="CAL8090077.1"/>
    </source>
</evidence>
<dbReference type="Pfam" id="PF10044">
    <property type="entry name" value="LIN52"/>
    <property type="match status" value="1"/>
</dbReference>